<keyword evidence="7" id="KW-1185">Reference proteome</keyword>
<accession>A0ABM8W0Z5</accession>
<sequence length="1052" mass="122824">MQSDNVKIVVNSSRYVTIKFESDLTLSEAYNQIMKELGSNFNDPRYKFYFIHNDEEIGRIKFGPRNKLPFNKKVSEIINEGEIIMKRELSITLDDGITTKIFTLDSELNDTLIRIHSQQGEDLEMVQEESEMTIRLEEVIKSSDVIRISLNEFTSGPSTKPFFNEEIPCDLTSDNEEILYKSLALESSPNVNEKKEYFKRNFDACKLDYGLVFAREGVKLGNYRSFNFIQSIEFSILENQPKFIAKISVYERINDFFYAKNQLDLTSEENLPSEWHALLNDEQNSISQCHPLFDNKQFSDNSGNIYFTIINEKVVLHLRKELIKPSIEFRSAVNKAIEGKDPYSKLMNVFTTFGNFFAQRVILGIKLFKYVNKDNEYCDRIKEDSIEWETLNDFKEKSITLKNMLIYLDKNDVDYFLTPNDERIELDKLYEWIESCYKANVELQIISYGDLVAIYEIFEEPIRSKIKSILGIYDYKYSLSEKIYLDHLQLPDVKQKILMSGNEQINGSITYHRIKFKNHLKNDNYQLYGSITTILGEPIKEKTIKFKLANIFGFSVLIKNVPGKESTYSGKININWMLIGNPEDIEKSFEIENKKNFESLHKNFIIVKVDSQNIEPNKEVYLRTFLPALPRNAVFAYTFEYPSSYNETLLLASIKSVDEKGIQLNIQEFPGDSKLNDENNDDKEKTSPEELKFKMHWCIYLTTIRNITIGQFLSNECEDLSKKIKLLKRRPSGKETTKKGPKRTPVPKSLMFNYGICKSCKEPFTGIDWCNKCQANYFRNKDWTSRNDTIDKFIQNIQLCAQNSIQIIEWVEYKDLYNIRFIKENINKNDNNVYSALWLNGPLLNWNGTAKEWQRENKYVVALKVVKDSSNNVEKFVNEISNYAKCNGQPYLTRFYGLSRDPETNDYIMILKYAKSGNLEDFLSKEPKLDPKEKLALLTRISEGLRDIHKEGIFHNKLHSRNILIDSVSKVPTIDFKLDSKGLVPKVSPDFRLDSKEFISKISSGERPKFTEDIVPKYRELISNCWESDPLKRPKAEEIYKQIKGWREESLK</sequence>
<dbReference type="InterPro" id="IPR001245">
    <property type="entry name" value="Ser-Thr/Tyr_kinase_cat_dom"/>
</dbReference>
<keyword evidence="4" id="KW-0067">ATP-binding</keyword>
<dbReference type="Gene3D" id="1.10.510.10">
    <property type="entry name" value="Transferase(Phosphotransferase) domain 1"/>
    <property type="match status" value="2"/>
</dbReference>
<evidence type="ECO:0000259" key="5">
    <source>
        <dbReference type="PROSITE" id="PS50011"/>
    </source>
</evidence>
<dbReference type="PANTHER" id="PTHR44329:SF288">
    <property type="entry name" value="MITOGEN-ACTIVATED PROTEIN KINASE KINASE KINASE 20"/>
    <property type="match status" value="1"/>
</dbReference>
<organism evidence="6 7">
    <name type="scientific">Gigaspora margarita</name>
    <dbReference type="NCBI Taxonomy" id="4874"/>
    <lineage>
        <taxon>Eukaryota</taxon>
        <taxon>Fungi</taxon>
        <taxon>Fungi incertae sedis</taxon>
        <taxon>Mucoromycota</taxon>
        <taxon>Glomeromycotina</taxon>
        <taxon>Glomeromycetes</taxon>
        <taxon>Diversisporales</taxon>
        <taxon>Gigasporaceae</taxon>
        <taxon>Gigaspora</taxon>
    </lineage>
</organism>
<dbReference type="Pfam" id="PF07714">
    <property type="entry name" value="PK_Tyr_Ser-Thr"/>
    <property type="match status" value="1"/>
</dbReference>
<protein>
    <submittedName>
        <fullName evidence="6">36582_t:CDS:1</fullName>
    </submittedName>
</protein>
<keyword evidence="2" id="KW-0547">Nucleotide-binding</keyword>
<dbReference type="InterPro" id="IPR051681">
    <property type="entry name" value="Ser/Thr_Kinases-Pseudokinases"/>
</dbReference>
<reference evidence="6 7" key="1">
    <citation type="submission" date="2021-06" db="EMBL/GenBank/DDBJ databases">
        <authorList>
            <person name="Kallberg Y."/>
            <person name="Tangrot J."/>
            <person name="Rosling A."/>
        </authorList>
    </citation>
    <scope>NUCLEOTIDE SEQUENCE [LARGE SCALE GENOMIC DNA]</scope>
    <source>
        <strain evidence="6 7">120-4 pot B 10/14</strain>
    </source>
</reference>
<dbReference type="PANTHER" id="PTHR44329">
    <property type="entry name" value="SERINE/THREONINE-PROTEIN KINASE TNNI3K-RELATED"/>
    <property type="match status" value="1"/>
</dbReference>
<dbReference type="PROSITE" id="PS50011">
    <property type="entry name" value="PROTEIN_KINASE_DOM"/>
    <property type="match status" value="1"/>
</dbReference>
<name>A0ABM8W0Z5_GIGMA</name>
<evidence type="ECO:0000313" key="6">
    <source>
        <dbReference type="EMBL" id="CAG8496989.1"/>
    </source>
</evidence>
<dbReference type="EMBL" id="CAJVQB010000587">
    <property type="protein sequence ID" value="CAG8496989.1"/>
    <property type="molecule type" value="Genomic_DNA"/>
</dbReference>
<gene>
    <name evidence="6" type="ORF">GMARGA_LOCUS2007</name>
</gene>
<evidence type="ECO:0000256" key="4">
    <source>
        <dbReference type="ARBA" id="ARBA00022840"/>
    </source>
</evidence>
<comment type="caution">
    <text evidence="6">The sequence shown here is derived from an EMBL/GenBank/DDBJ whole genome shotgun (WGS) entry which is preliminary data.</text>
</comment>
<keyword evidence="3" id="KW-0418">Kinase</keyword>
<keyword evidence="1" id="KW-0808">Transferase</keyword>
<dbReference type="SUPFAM" id="SSF56112">
    <property type="entry name" value="Protein kinase-like (PK-like)"/>
    <property type="match status" value="1"/>
</dbReference>
<evidence type="ECO:0000256" key="3">
    <source>
        <dbReference type="ARBA" id="ARBA00022777"/>
    </source>
</evidence>
<evidence type="ECO:0000256" key="2">
    <source>
        <dbReference type="ARBA" id="ARBA00022741"/>
    </source>
</evidence>
<evidence type="ECO:0000256" key="1">
    <source>
        <dbReference type="ARBA" id="ARBA00022679"/>
    </source>
</evidence>
<dbReference type="Proteomes" id="UP000789901">
    <property type="component" value="Unassembled WGS sequence"/>
</dbReference>
<feature type="domain" description="Protein kinase" evidence="5">
    <location>
        <begin position="819"/>
        <end position="1052"/>
    </location>
</feature>
<evidence type="ECO:0000313" key="7">
    <source>
        <dbReference type="Proteomes" id="UP000789901"/>
    </source>
</evidence>
<dbReference type="InterPro" id="IPR000719">
    <property type="entry name" value="Prot_kinase_dom"/>
</dbReference>
<proteinExistence type="predicted"/>
<dbReference type="CDD" id="cd00180">
    <property type="entry name" value="PKc"/>
    <property type="match status" value="1"/>
</dbReference>
<dbReference type="InterPro" id="IPR011009">
    <property type="entry name" value="Kinase-like_dom_sf"/>
</dbReference>